<reference evidence="1" key="2">
    <citation type="submission" date="2023-01" db="EMBL/GenBank/DDBJ databases">
        <title>Draft genome sequence of Maritalea porphyrae strain NBRC 107169.</title>
        <authorList>
            <person name="Sun Q."/>
            <person name="Mori K."/>
        </authorList>
    </citation>
    <scope>NUCLEOTIDE SEQUENCE</scope>
    <source>
        <strain evidence="1">NBRC 107169</strain>
    </source>
</reference>
<dbReference type="SUPFAM" id="SSF143410">
    <property type="entry name" value="DOPA-like"/>
    <property type="match status" value="1"/>
</dbReference>
<dbReference type="Proteomes" id="UP001161405">
    <property type="component" value="Unassembled WGS sequence"/>
</dbReference>
<protein>
    <submittedName>
        <fullName evidence="1">DOPA 4,5-dioxygenase</fullName>
    </submittedName>
</protein>
<dbReference type="Pfam" id="PF08883">
    <property type="entry name" value="DOPA_dioxygen"/>
    <property type="match status" value="1"/>
</dbReference>
<dbReference type="PANTHER" id="PTHR36423">
    <property type="entry name" value="AFR070WP"/>
    <property type="match status" value="1"/>
</dbReference>
<sequence>MYNTDIIRDYHAHIYYGSMTQAFASQLCNQAVDLFGVEMGRMHEQPVGPHPMWSCQLTATKEQFAKLLPWLALNRGDLVVFAHPQTGQNLEDHRDRGIWLGAGLELDISVFTKNGASA</sequence>
<dbReference type="EMBL" id="BSNI01000002">
    <property type="protein sequence ID" value="GLQ18046.1"/>
    <property type="molecule type" value="Genomic_DNA"/>
</dbReference>
<dbReference type="PANTHER" id="PTHR36423:SF2">
    <property type="entry name" value="AFR070WP"/>
    <property type="match status" value="1"/>
</dbReference>
<comment type="caution">
    <text evidence="1">The sequence shown here is derived from an EMBL/GenBank/DDBJ whole genome shotgun (WGS) entry which is preliminary data.</text>
</comment>
<dbReference type="Gene3D" id="3.30.70.1240">
    <property type="entry name" value="DOPA-like domains"/>
    <property type="match status" value="1"/>
</dbReference>
<dbReference type="InterPro" id="IPR014980">
    <property type="entry name" value="DOPA_dioxygen"/>
</dbReference>
<name>A0ABQ5USF8_9HYPH</name>
<proteinExistence type="predicted"/>
<organism evidence="1 2">
    <name type="scientific">Maritalea porphyrae</name>
    <dbReference type="NCBI Taxonomy" id="880732"/>
    <lineage>
        <taxon>Bacteria</taxon>
        <taxon>Pseudomonadati</taxon>
        <taxon>Pseudomonadota</taxon>
        <taxon>Alphaproteobacteria</taxon>
        <taxon>Hyphomicrobiales</taxon>
        <taxon>Devosiaceae</taxon>
        <taxon>Maritalea</taxon>
    </lineage>
</organism>
<dbReference type="RefSeq" id="WP_284364638.1">
    <property type="nucleotide sequence ID" value="NZ_BSNI01000002.1"/>
</dbReference>
<accession>A0ABQ5USF8</accession>
<gene>
    <name evidence="1" type="ORF">GCM10007879_22950</name>
</gene>
<reference evidence="1" key="1">
    <citation type="journal article" date="2014" name="Int. J. Syst. Evol. Microbiol.">
        <title>Complete genome of a new Firmicutes species belonging to the dominant human colonic microbiota ('Ruminococcus bicirculans') reveals two chromosomes and a selective capacity to utilize plant glucans.</title>
        <authorList>
            <consortium name="NISC Comparative Sequencing Program"/>
            <person name="Wegmann U."/>
            <person name="Louis P."/>
            <person name="Goesmann A."/>
            <person name="Henrissat B."/>
            <person name="Duncan S.H."/>
            <person name="Flint H.J."/>
        </authorList>
    </citation>
    <scope>NUCLEOTIDE SEQUENCE</scope>
    <source>
        <strain evidence="1">NBRC 107169</strain>
    </source>
</reference>
<keyword evidence="2" id="KW-1185">Reference proteome</keyword>
<dbReference type="PIRSF" id="PIRSF028139">
    <property type="entry name" value="DOPA-diox_rel_Mll2280"/>
    <property type="match status" value="1"/>
</dbReference>
<dbReference type="InterPro" id="IPR023389">
    <property type="entry name" value="DOPA-like_sf"/>
</dbReference>
<evidence type="ECO:0000313" key="1">
    <source>
        <dbReference type="EMBL" id="GLQ18046.1"/>
    </source>
</evidence>
<evidence type="ECO:0000313" key="2">
    <source>
        <dbReference type="Proteomes" id="UP001161405"/>
    </source>
</evidence>